<dbReference type="Gene3D" id="3.90.550.10">
    <property type="entry name" value="Spore Coat Polysaccharide Biosynthesis Protein SpsA, Chain A"/>
    <property type="match status" value="1"/>
</dbReference>
<dbReference type="CDD" id="cd04186">
    <property type="entry name" value="GT_2_like_c"/>
    <property type="match status" value="1"/>
</dbReference>
<evidence type="ECO:0000313" key="6">
    <source>
        <dbReference type="Proteomes" id="UP000422221"/>
    </source>
</evidence>
<dbReference type="PANTHER" id="PTHR43179:SF12">
    <property type="entry name" value="GALACTOFURANOSYLTRANSFERASE GLFT2"/>
    <property type="match status" value="1"/>
</dbReference>
<dbReference type="RefSeq" id="WP_130059213.1">
    <property type="nucleotide sequence ID" value="NZ_JADNPJ010000034.1"/>
</dbReference>
<organism evidence="5 6">
    <name type="scientific">Bacteroides salyersiae</name>
    <dbReference type="NCBI Taxonomy" id="291644"/>
    <lineage>
        <taxon>Bacteria</taxon>
        <taxon>Pseudomonadati</taxon>
        <taxon>Bacteroidota</taxon>
        <taxon>Bacteroidia</taxon>
        <taxon>Bacteroidales</taxon>
        <taxon>Bacteroidaceae</taxon>
        <taxon>Bacteroides</taxon>
    </lineage>
</organism>
<dbReference type="SUPFAM" id="SSF53448">
    <property type="entry name" value="Nucleotide-diphospho-sugar transferases"/>
    <property type="match status" value="1"/>
</dbReference>
<dbReference type="PANTHER" id="PTHR43179">
    <property type="entry name" value="RHAMNOSYLTRANSFERASE WBBL"/>
    <property type="match status" value="1"/>
</dbReference>
<evidence type="ECO:0000256" key="1">
    <source>
        <dbReference type="ARBA" id="ARBA00006739"/>
    </source>
</evidence>
<dbReference type="AlphaFoldDB" id="A0A7J4XK28"/>
<dbReference type="Pfam" id="PF00535">
    <property type="entry name" value="Glycos_transf_2"/>
    <property type="match status" value="1"/>
</dbReference>
<accession>A0A7J4XK28</accession>
<evidence type="ECO:0000256" key="3">
    <source>
        <dbReference type="ARBA" id="ARBA00022679"/>
    </source>
</evidence>
<proteinExistence type="inferred from homology"/>
<evidence type="ECO:0000256" key="2">
    <source>
        <dbReference type="ARBA" id="ARBA00022676"/>
    </source>
</evidence>
<dbReference type="GO" id="GO:0016757">
    <property type="term" value="F:glycosyltransferase activity"/>
    <property type="evidence" value="ECO:0007669"/>
    <property type="project" value="UniProtKB-KW"/>
</dbReference>
<gene>
    <name evidence="5" type="ORF">F3F73_08695</name>
</gene>
<reference evidence="5 6" key="1">
    <citation type="journal article" date="2019" name="Nat. Med.">
        <title>A library of human gut bacterial isolates paired with longitudinal multiomics data enables mechanistic microbiome research.</title>
        <authorList>
            <person name="Poyet M."/>
            <person name="Groussin M."/>
            <person name="Gibbons S.M."/>
            <person name="Avila-Pacheco J."/>
            <person name="Jiang X."/>
            <person name="Kearney S.M."/>
            <person name="Perrotta A.R."/>
            <person name="Berdy B."/>
            <person name="Zhao S."/>
            <person name="Lieberman T.D."/>
            <person name="Swanson P.K."/>
            <person name="Smith M."/>
            <person name="Roesemann S."/>
            <person name="Alexander J.E."/>
            <person name="Rich S.A."/>
            <person name="Livny J."/>
            <person name="Vlamakis H."/>
            <person name="Clish C."/>
            <person name="Bullock K."/>
            <person name="Deik A."/>
            <person name="Scott J."/>
            <person name="Pierce K.A."/>
            <person name="Xavier R.J."/>
            <person name="Alm E.J."/>
        </authorList>
    </citation>
    <scope>NUCLEOTIDE SEQUENCE [LARGE SCALE GENOMIC DNA]</scope>
    <source>
        <strain evidence="5 6">BIOML-A10</strain>
    </source>
</reference>
<dbReference type="InterPro" id="IPR029044">
    <property type="entry name" value="Nucleotide-diphossugar_trans"/>
</dbReference>
<evidence type="ECO:0000313" key="5">
    <source>
        <dbReference type="EMBL" id="KAA3766233.1"/>
    </source>
</evidence>
<keyword evidence="2" id="KW-0328">Glycosyltransferase</keyword>
<dbReference type="InterPro" id="IPR001173">
    <property type="entry name" value="Glyco_trans_2-like"/>
</dbReference>
<dbReference type="EMBL" id="VWMK01000007">
    <property type="protein sequence ID" value="KAA3766233.1"/>
    <property type="molecule type" value="Genomic_DNA"/>
</dbReference>
<name>A0A7J4XK28_9BACE</name>
<comment type="similarity">
    <text evidence="1">Belongs to the glycosyltransferase 2 family.</text>
</comment>
<keyword evidence="3 5" id="KW-0808">Transferase</keyword>
<protein>
    <submittedName>
        <fullName evidence="5">Glycosyltransferase family 2 protein</fullName>
    </submittedName>
</protein>
<sequence length="343" mass="39435">MKKISIVILNWNGCEILRSFLPSVIHYSDGDDIEICVADNGSTDTSVAMLREEFPAVRLILLEQNHGFAEGYNLALNKVDAEYVVLLNSDVEVTEHWLEPLVAYMDTHPEVAACQPKIRSWHQKQMFEYAGAAGGYIDRYGYPFCRGRMMGTMERDEGQYDTVVPVFWATGAALFIRLTDYTDVGGLDARFFAHMEEIDLCWRLRSRGRGIVCIPQSVVYHVGAATLKKESPRKTFLNFRNNLVMLYKNLPSEELSGVMRVRTILDYIAAFQFLLKGQFGNAKAVLHARKEYKRLRSYFSKAREENLRKTYVNSIPEQIKNCILWQFYAKGRKRFSQLSNFKG</sequence>
<feature type="domain" description="Glycosyltransferase 2-like" evidence="4">
    <location>
        <begin position="5"/>
        <end position="126"/>
    </location>
</feature>
<dbReference type="Proteomes" id="UP000422221">
    <property type="component" value="Unassembled WGS sequence"/>
</dbReference>
<evidence type="ECO:0000259" key="4">
    <source>
        <dbReference type="Pfam" id="PF00535"/>
    </source>
</evidence>
<comment type="caution">
    <text evidence="5">The sequence shown here is derived from an EMBL/GenBank/DDBJ whole genome shotgun (WGS) entry which is preliminary data.</text>
</comment>